<dbReference type="GO" id="GO:0016639">
    <property type="term" value="F:oxidoreductase activity, acting on the CH-NH2 group of donors, NAD or NADP as acceptor"/>
    <property type="evidence" value="ECO:0007669"/>
    <property type="project" value="InterPro"/>
</dbReference>
<gene>
    <name evidence="8" type="primary">ldh</name>
    <name evidence="8" type="ORF">Val02_80740</name>
</gene>
<organism evidence="8 9">
    <name type="scientific">Virgisporangium aliadipatigenens</name>
    <dbReference type="NCBI Taxonomy" id="741659"/>
    <lineage>
        <taxon>Bacteria</taxon>
        <taxon>Bacillati</taxon>
        <taxon>Actinomycetota</taxon>
        <taxon>Actinomycetes</taxon>
        <taxon>Micromonosporales</taxon>
        <taxon>Micromonosporaceae</taxon>
        <taxon>Virgisporangium</taxon>
    </lineage>
</organism>
<protein>
    <submittedName>
        <fullName evidence="8">Leucine dehydrogenase</fullName>
    </submittedName>
</protein>
<keyword evidence="3 5" id="KW-0520">NAD</keyword>
<accession>A0A8J3YWY9</accession>
<dbReference type="PANTHER" id="PTHR42722:SF1">
    <property type="entry name" value="VALINE DEHYDROGENASE"/>
    <property type="match status" value="1"/>
</dbReference>
<dbReference type="SUPFAM" id="SSF51735">
    <property type="entry name" value="NAD(P)-binding Rossmann-fold domains"/>
    <property type="match status" value="1"/>
</dbReference>
<sequence length="368" mass="37817">MIAILPLPPNYVRCTCRWAVEVPSVSRMEHEQVRIHTGRRSGLPVIIAVHSTTLGQAIGGCRLKAFPHWKDALDDALRLSAAMTDKAALAGLPHGGGKTVIASDGPLSGERRRAALLDVGDAVEGLGGVYGTGPDSGTSPADMNVIAERTRHVFCRPPENGGSGDSSPATAVGALAAIRAVAADLGRELDGLRCTLLGAGAVGTPLARLLTEAGATLSITDVDDRKKALADELGAGWLTPEEAPWAETDVLVPAALGGLLGPDTVGRLRCAAVAGPANNQLTDASVADLLHERGILFAPDVIVSAGGILHGFGVEIHHETPAQIDARLAGIGDTLATVLARARHAGTTPLRVAADLARERRLAPVPAG</sequence>
<dbReference type="InterPro" id="IPR046346">
    <property type="entry name" value="Aminoacid_DH-like_N_sf"/>
</dbReference>
<dbReference type="EMBL" id="BOPF01000045">
    <property type="protein sequence ID" value="GIJ51188.1"/>
    <property type="molecule type" value="Genomic_DNA"/>
</dbReference>
<name>A0A8J3YWY9_9ACTN</name>
<dbReference type="Proteomes" id="UP000619260">
    <property type="component" value="Unassembled WGS sequence"/>
</dbReference>
<dbReference type="PRINTS" id="PR00082">
    <property type="entry name" value="GLFDHDRGNASE"/>
</dbReference>
<dbReference type="Pfam" id="PF00208">
    <property type="entry name" value="ELFV_dehydrog"/>
    <property type="match status" value="2"/>
</dbReference>
<evidence type="ECO:0000313" key="8">
    <source>
        <dbReference type="EMBL" id="GIJ51188.1"/>
    </source>
</evidence>
<dbReference type="PIRSF" id="PIRSF000188">
    <property type="entry name" value="Phe_leu_dh"/>
    <property type="match status" value="1"/>
</dbReference>
<feature type="active site" description="Proton donor/acceptor" evidence="4">
    <location>
        <position position="98"/>
    </location>
</feature>
<evidence type="ECO:0000259" key="7">
    <source>
        <dbReference type="SMART" id="SM00839"/>
    </source>
</evidence>
<evidence type="ECO:0000256" key="4">
    <source>
        <dbReference type="PIRSR" id="PIRSR000188-1"/>
    </source>
</evidence>
<dbReference type="InterPro" id="IPR006096">
    <property type="entry name" value="Glu/Leu/Phe/Val/Trp_DH_C"/>
</dbReference>
<dbReference type="Gene3D" id="3.40.50.720">
    <property type="entry name" value="NAD(P)-binding Rossmann-like Domain"/>
    <property type="match status" value="1"/>
</dbReference>
<evidence type="ECO:0000256" key="5">
    <source>
        <dbReference type="PIRSR" id="PIRSR000188-2"/>
    </source>
</evidence>
<keyword evidence="9" id="KW-1185">Reference proteome</keyword>
<feature type="binding site" evidence="5">
    <location>
        <begin position="198"/>
        <end position="203"/>
    </location>
    <ligand>
        <name>NAD(+)</name>
        <dbReference type="ChEBI" id="CHEBI:57540"/>
    </ligand>
</feature>
<dbReference type="SMART" id="SM00839">
    <property type="entry name" value="ELFV_dehydrog"/>
    <property type="match status" value="1"/>
</dbReference>
<evidence type="ECO:0000256" key="2">
    <source>
        <dbReference type="ARBA" id="ARBA00023002"/>
    </source>
</evidence>
<dbReference type="GO" id="GO:0000166">
    <property type="term" value="F:nucleotide binding"/>
    <property type="evidence" value="ECO:0007669"/>
    <property type="project" value="UniProtKB-KW"/>
</dbReference>
<dbReference type="InterPro" id="IPR036291">
    <property type="entry name" value="NAD(P)-bd_dom_sf"/>
</dbReference>
<dbReference type="PANTHER" id="PTHR42722">
    <property type="entry name" value="LEUCINE DEHYDROGENASE"/>
    <property type="match status" value="1"/>
</dbReference>
<keyword evidence="5" id="KW-0547">Nucleotide-binding</keyword>
<dbReference type="AlphaFoldDB" id="A0A8J3YWY9"/>
<proteinExistence type="inferred from homology"/>
<evidence type="ECO:0000256" key="6">
    <source>
        <dbReference type="RuleBase" id="RU004417"/>
    </source>
</evidence>
<dbReference type="InterPro" id="IPR006095">
    <property type="entry name" value="Glu/Leu/Phe/Val/Trp_DH"/>
</dbReference>
<dbReference type="SUPFAM" id="SSF53223">
    <property type="entry name" value="Aminoacid dehydrogenase-like, N-terminal domain"/>
    <property type="match status" value="1"/>
</dbReference>
<comment type="similarity">
    <text evidence="1 6">Belongs to the Glu/Leu/Phe/Val dehydrogenases family.</text>
</comment>
<evidence type="ECO:0000256" key="1">
    <source>
        <dbReference type="ARBA" id="ARBA00006382"/>
    </source>
</evidence>
<dbReference type="Gene3D" id="3.40.50.10860">
    <property type="entry name" value="Leucine Dehydrogenase, chain A, domain 1"/>
    <property type="match status" value="1"/>
</dbReference>
<dbReference type="InterPro" id="IPR016211">
    <property type="entry name" value="Glu/Phe/Leu/Val/Trp_DH_bac/arc"/>
</dbReference>
<dbReference type="InterPro" id="IPR006097">
    <property type="entry name" value="Glu/Leu/Phe/Val/Trp_DH_dimer"/>
</dbReference>
<reference evidence="8" key="1">
    <citation type="submission" date="2021-01" db="EMBL/GenBank/DDBJ databases">
        <title>Whole genome shotgun sequence of Virgisporangium aliadipatigenens NBRC 105644.</title>
        <authorList>
            <person name="Komaki H."/>
            <person name="Tamura T."/>
        </authorList>
    </citation>
    <scope>NUCLEOTIDE SEQUENCE</scope>
    <source>
        <strain evidence="8">NBRC 105644</strain>
    </source>
</reference>
<keyword evidence="2 6" id="KW-0560">Oxidoreductase</keyword>
<evidence type="ECO:0000313" key="9">
    <source>
        <dbReference type="Proteomes" id="UP000619260"/>
    </source>
</evidence>
<dbReference type="GO" id="GO:0006520">
    <property type="term" value="P:amino acid metabolic process"/>
    <property type="evidence" value="ECO:0007669"/>
    <property type="project" value="InterPro"/>
</dbReference>
<evidence type="ECO:0000256" key="3">
    <source>
        <dbReference type="ARBA" id="ARBA00023027"/>
    </source>
</evidence>
<feature type="domain" description="Glutamate/phenylalanine/leucine/valine/L-tryptophan dehydrogenase C-terminal" evidence="7">
    <location>
        <begin position="164"/>
        <end position="368"/>
    </location>
</feature>
<dbReference type="Pfam" id="PF02812">
    <property type="entry name" value="ELFV_dehydrog_N"/>
    <property type="match status" value="1"/>
</dbReference>
<comment type="caution">
    <text evidence="8">The sequence shown here is derived from an EMBL/GenBank/DDBJ whole genome shotgun (WGS) entry which is preliminary data.</text>
</comment>